<accession>A0A848K4V8</accession>
<reference evidence="1 2" key="2">
    <citation type="submission" date="2020-06" db="EMBL/GenBank/DDBJ databases">
        <title>Antribacter stalactiti gen. nov., sp. nov., a new member of the family Nacardiaceae isolated from a cave.</title>
        <authorList>
            <person name="Kim I.S."/>
        </authorList>
    </citation>
    <scope>NUCLEOTIDE SEQUENCE [LARGE SCALE GENOMIC DNA]</scope>
    <source>
        <strain evidence="1 2">YC2-7</strain>
    </source>
</reference>
<gene>
    <name evidence="1" type="ORF">FGL95_01655</name>
</gene>
<keyword evidence="2" id="KW-1185">Reference proteome</keyword>
<evidence type="ECO:0000313" key="2">
    <source>
        <dbReference type="Proteomes" id="UP000535543"/>
    </source>
</evidence>
<dbReference type="RefSeq" id="WP_169584436.1">
    <property type="nucleotide sequence ID" value="NZ_VCQU01000001.1"/>
</dbReference>
<proteinExistence type="predicted"/>
<evidence type="ECO:0000313" key="1">
    <source>
        <dbReference type="EMBL" id="NMN93743.1"/>
    </source>
</evidence>
<sequence>MTALSHADFAANLLAAAASADRVAQVITRFVDEPIEIGPIAIGPGGVCTASAVGTPSKVVVAPFNDAGWDYLVAAPVAMEVSVRIAGRELAYAIDIVVHARIRLVLEAPCTVLVDVDGVESSDVTVNIDPRGVSSRLLGWLGNVGSVVEDRVVAYLNDLFESPAMHAVRRIDVAEMIDRAWLNGAVFAAESRDPAQLADVVARAG</sequence>
<dbReference type="Proteomes" id="UP000535543">
    <property type="component" value="Unassembled WGS sequence"/>
</dbReference>
<comment type="caution">
    <text evidence="1">The sequence shown here is derived from an EMBL/GenBank/DDBJ whole genome shotgun (WGS) entry which is preliminary data.</text>
</comment>
<dbReference type="EMBL" id="VCQU01000001">
    <property type="protein sequence ID" value="NMN93743.1"/>
    <property type="molecule type" value="Genomic_DNA"/>
</dbReference>
<organism evidence="1 2">
    <name type="scientific">Antrihabitans stalactiti</name>
    <dbReference type="NCBI Taxonomy" id="2584121"/>
    <lineage>
        <taxon>Bacteria</taxon>
        <taxon>Bacillati</taxon>
        <taxon>Actinomycetota</taxon>
        <taxon>Actinomycetes</taxon>
        <taxon>Mycobacteriales</taxon>
        <taxon>Nocardiaceae</taxon>
        <taxon>Antrihabitans</taxon>
    </lineage>
</organism>
<protein>
    <submittedName>
        <fullName evidence="1">Uncharacterized protein</fullName>
    </submittedName>
</protein>
<reference evidence="1 2" key="1">
    <citation type="submission" date="2019-05" db="EMBL/GenBank/DDBJ databases">
        <authorList>
            <person name="Lee S.D."/>
        </authorList>
    </citation>
    <scope>NUCLEOTIDE SEQUENCE [LARGE SCALE GENOMIC DNA]</scope>
    <source>
        <strain evidence="1 2">YC2-7</strain>
    </source>
</reference>
<name>A0A848K4V8_9NOCA</name>
<dbReference type="AlphaFoldDB" id="A0A848K4V8"/>